<dbReference type="InterPro" id="IPR033910">
    <property type="entry name" value="GluRS_core"/>
</dbReference>
<dbReference type="GO" id="GO:0000049">
    <property type="term" value="F:tRNA binding"/>
    <property type="evidence" value="ECO:0007669"/>
    <property type="project" value="InterPro"/>
</dbReference>
<comment type="catalytic activity">
    <reaction evidence="10">
        <text>tRNA(Glu) + L-glutamate + ATP = L-glutamyl-tRNA(Glu) + AMP + diphosphate</text>
        <dbReference type="Rhea" id="RHEA:23540"/>
        <dbReference type="Rhea" id="RHEA-COMP:9663"/>
        <dbReference type="Rhea" id="RHEA-COMP:9680"/>
        <dbReference type="ChEBI" id="CHEBI:29985"/>
        <dbReference type="ChEBI" id="CHEBI:30616"/>
        <dbReference type="ChEBI" id="CHEBI:33019"/>
        <dbReference type="ChEBI" id="CHEBI:78442"/>
        <dbReference type="ChEBI" id="CHEBI:78520"/>
        <dbReference type="ChEBI" id="CHEBI:456215"/>
        <dbReference type="EC" id="6.1.1.17"/>
    </reaction>
</comment>
<dbReference type="HAMAP" id="MF_00022">
    <property type="entry name" value="Glu_tRNA_synth_type1"/>
    <property type="match status" value="1"/>
</dbReference>
<evidence type="ECO:0000313" key="14">
    <source>
        <dbReference type="Proteomes" id="UP000001700"/>
    </source>
</evidence>
<dbReference type="InterPro" id="IPR014729">
    <property type="entry name" value="Rossmann-like_a/b/a_fold"/>
</dbReference>
<accession>D4G8S1</accession>
<evidence type="ECO:0000259" key="12">
    <source>
        <dbReference type="Pfam" id="PF19269"/>
    </source>
</evidence>
<dbReference type="HOGENOM" id="CLU_015768_6_0_6"/>
<dbReference type="OrthoDB" id="9807503at2"/>
<gene>
    <name evidence="10 13" type="primary">gltX</name>
    <name evidence="13" type="ordered locus">RIEPE_0491</name>
</gene>
<comment type="function">
    <text evidence="10">Catalyzes the attachment of glutamate to tRNA(Glu) in a two-step reaction: glutamate is first activated by ATP to form Glu-AMP and then transferred to the acceptor end of tRNA(Glu).</text>
</comment>
<dbReference type="GO" id="GO:0005524">
    <property type="term" value="F:ATP binding"/>
    <property type="evidence" value="ECO:0007669"/>
    <property type="project" value="UniProtKB-UniRule"/>
</dbReference>
<dbReference type="RefSeq" id="WP_013087507.1">
    <property type="nucleotide sequence ID" value="NC_014109.1"/>
</dbReference>
<proteinExistence type="inferred from homology"/>
<dbReference type="GO" id="GO:0005829">
    <property type="term" value="C:cytosol"/>
    <property type="evidence" value="ECO:0007669"/>
    <property type="project" value="TreeGrafter"/>
</dbReference>
<dbReference type="eggNOG" id="COG0008">
    <property type="taxonomic scope" value="Bacteria"/>
</dbReference>
<dbReference type="PRINTS" id="PR00987">
    <property type="entry name" value="TRNASYNTHGLU"/>
</dbReference>
<dbReference type="InterPro" id="IPR008925">
    <property type="entry name" value="aa_tRNA-synth_I_cd-bd_sf"/>
</dbReference>
<dbReference type="Pfam" id="PF19269">
    <property type="entry name" value="Anticodon_2"/>
    <property type="match status" value="1"/>
</dbReference>
<evidence type="ECO:0000256" key="5">
    <source>
        <dbReference type="ARBA" id="ARBA00022598"/>
    </source>
</evidence>
<dbReference type="InterPro" id="IPR049940">
    <property type="entry name" value="GluQ/Sye"/>
</dbReference>
<dbReference type="EC" id="6.1.1.17" evidence="10"/>
<name>D4G8S1_RIEPU</name>
<dbReference type="GO" id="GO:0008270">
    <property type="term" value="F:zinc ion binding"/>
    <property type="evidence" value="ECO:0007669"/>
    <property type="project" value="InterPro"/>
</dbReference>
<comment type="subunit">
    <text evidence="3 10">Monomer.</text>
</comment>
<dbReference type="GO" id="GO:0006424">
    <property type="term" value="P:glutamyl-tRNA aminoacylation"/>
    <property type="evidence" value="ECO:0007669"/>
    <property type="project" value="UniProtKB-UniRule"/>
</dbReference>
<comment type="caution">
    <text evidence="10">Lacks conserved residue(s) required for the propagation of feature annotation.</text>
</comment>
<keyword evidence="9 10" id="KW-0030">Aminoacyl-tRNA synthetase</keyword>
<dbReference type="EMBL" id="CP001085">
    <property type="protein sequence ID" value="ADD79517.1"/>
    <property type="molecule type" value="Genomic_DNA"/>
</dbReference>
<keyword evidence="4 10" id="KW-0963">Cytoplasm</keyword>
<keyword evidence="7 10" id="KW-0067">ATP-binding</keyword>
<dbReference type="InterPro" id="IPR020058">
    <property type="entry name" value="Glu/Gln-tRNA-synth_Ib_cat-dom"/>
</dbReference>
<keyword evidence="14" id="KW-1185">Reference proteome</keyword>
<comment type="similarity">
    <text evidence="2 10">Belongs to the class-I aminoacyl-tRNA synthetase family. Glutamate--tRNA ligase type 1 subfamily.</text>
</comment>
<evidence type="ECO:0000256" key="4">
    <source>
        <dbReference type="ARBA" id="ARBA00022490"/>
    </source>
</evidence>
<keyword evidence="5 10" id="KW-0436">Ligase</keyword>
<dbReference type="NCBIfam" id="TIGR00464">
    <property type="entry name" value="gltX_bact"/>
    <property type="match status" value="1"/>
</dbReference>
<dbReference type="Gene3D" id="1.10.10.350">
    <property type="match status" value="1"/>
</dbReference>
<protein>
    <recommendedName>
        <fullName evidence="10">Glutamate--tRNA ligase</fullName>
        <ecNumber evidence="10">6.1.1.17</ecNumber>
    </recommendedName>
    <alternativeName>
        <fullName evidence="10">Glutamyl-tRNA synthetase</fullName>
        <shortName evidence="10">GluRS</shortName>
    </alternativeName>
</protein>
<reference evidence="13" key="1">
    <citation type="submission" date="2008-05" db="EMBL/GenBank/DDBJ databases">
        <title>Genome sequence of Riesia pediculicola USDA.</title>
        <authorList>
            <person name="Kirkness E.F."/>
        </authorList>
    </citation>
    <scope>NUCLEOTIDE SEQUENCE [LARGE SCALE GENOMIC DNA]</scope>
    <source>
        <strain evidence="13">USDA</strain>
    </source>
</reference>
<dbReference type="SUPFAM" id="SSF52374">
    <property type="entry name" value="Nucleotidylyl transferase"/>
    <property type="match status" value="1"/>
</dbReference>
<feature type="domain" description="Aminoacyl-tRNA synthetase class I anticodon-binding" evidence="12">
    <location>
        <begin position="335"/>
        <end position="457"/>
    </location>
</feature>
<dbReference type="InterPro" id="IPR004527">
    <property type="entry name" value="Glu-tRNA-ligase_bac/mito"/>
</dbReference>
<evidence type="ECO:0000256" key="3">
    <source>
        <dbReference type="ARBA" id="ARBA00011245"/>
    </source>
</evidence>
<dbReference type="FunFam" id="3.40.50.620:FF:000007">
    <property type="entry name" value="Glutamate--tRNA ligase"/>
    <property type="match status" value="1"/>
</dbReference>
<feature type="short sequence motif" description="'HIGH' region" evidence="10">
    <location>
        <begin position="9"/>
        <end position="19"/>
    </location>
</feature>
<dbReference type="InterPro" id="IPR045462">
    <property type="entry name" value="aa-tRNA-synth_I_cd-bd"/>
</dbReference>
<dbReference type="PROSITE" id="PS00178">
    <property type="entry name" value="AA_TRNA_LIGASE_I"/>
    <property type="match status" value="1"/>
</dbReference>
<feature type="domain" description="Glutamyl/glutaminyl-tRNA synthetase class Ib catalytic" evidence="11">
    <location>
        <begin position="3"/>
        <end position="305"/>
    </location>
</feature>
<dbReference type="PANTHER" id="PTHR43311:SF2">
    <property type="entry name" value="GLUTAMATE--TRNA LIGASE, MITOCHONDRIAL-RELATED"/>
    <property type="match status" value="1"/>
</dbReference>
<dbReference type="CDD" id="cd00808">
    <property type="entry name" value="GluRS_core"/>
    <property type="match status" value="1"/>
</dbReference>
<feature type="short sequence motif" description="'KMSKS' region" evidence="10">
    <location>
        <begin position="236"/>
        <end position="240"/>
    </location>
</feature>
<dbReference type="GO" id="GO:0004818">
    <property type="term" value="F:glutamate-tRNA ligase activity"/>
    <property type="evidence" value="ECO:0007669"/>
    <property type="project" value="UniProtKB-UniRule"/>
</dbReference>
<dbReference type="STRING" id="515618.RIEPE_0491"/>
<dbReference type="Pfam" id="PF00749">
    <property type="entry name" value="tRNA-synt_1c"/>
    <property type="match status" value="1"/>
</dbReference>
<dbReference type="Gene3D" id="3.40.50.620">
    <property type="entry name" value="HUPs"/>
    <property type="match status" value="1"/>
</dbReference>
<sequence>MNIKTRFAPSPTGNLHLGNIRTALYSWLFSRKFNGKFLLRIEDTDLTRSSEKSKKNIIKTLKWLNLIWDEGPYYQSKRLEYYNDIIEEMIVKNLAYRCYCSLERLNVLRANQISVGKKPKYDGNCRNISRTFQNRPHVVRFKNPKEGSVVVKDLVRGDIVFCNSELDDFILRRENGIPTYNFCTPIDDNKMDITHVIRGEEHINNTPKQINFLHAIGLKAPEYIHVAPILNQEGKKISKREDKLYGIESYQKKGFLPEAILNYLLRLGWSYGNLEIFSIEDMINYFSLKSIGKSPSMLNQKKMLWMNEYYIKSLPEFYIVQHLKTFSESQKNLLKQKIDLNKVAKLFKNRCQTLLEMIECSLPLFQEKNEFESIIPTYSSKAFLKLLYKFQKKISDLTDWNIISINSIILSLSKKFQIDVKEVYMFLRFVLTGKNQSPKISLVIYEIGKKITISKINYYFQYIYQKMIKK</sequence>
<evidence type="ECO:0000313" key="13">
    <source>
        <dbReference type="EMBL" id="ADD79517.1"/>
    </source>
</evidence>
<comment type="subcellular location">
    <subcellularLocation>
        <location evidence="1 10">Cytoplasm</location>
    </subcellularLocation>
</comment>
<evidence type="ECO:0000256" key="6">
    <source>
        <dbReference type="ARBA" id="ARBA00022741"/>
    </source>
</evidence>
<dbReference type="SUPFAM" id="SSF48163">
    <property type="entry name" value="An anticodon-binding domain of class I aminoacyl-tRNA synthetases"/>
    <property type="match status" value="1"/>
</dbReference>
<dbReference type="KEGG" id="rip:RIEPE_0491"/>
<evidence type="ECO:0000256" key="8">
    <source>
        <dbReference type="ARBA" id="ARBA00022917"/>
    </source>
</evidence>
<dbReference type="InterPro" id="IPR000924">
    <property type="entry name" value="Glu/Gln-tRNA-synth"/>
</dbReference>
<feature type="binding site" evidence="10">
    <location>
        <position position="239"/>
    </location>
    <ligand>
        <name>ATP</name>
        <dbReference type="ChEBI" id="CHEBI:30616"/>
    </ligand>
</feature>
<dbReference type="InterPro" id="IPR020751">
    <property type="entry name" value="aa-tRNA-synth_I_codon-bd_sub2"/>
</dbReference>
<dbReference type="Proteomes" id="UP000001700">
    <property type="component" value="Chromosome"/>
</dbReference>
<dbReference type="InterPro" id="IPR001412">
    <property type="entry name" value="aa-tRNA-synth_I_CS"/>
</dbReference>
<evidence type="ECO:0000256" key="1">
    <source>
        <dbReference type="ARBA" id="ARBA00004496"/>
    </source>
</evidence>
<keyword evidence="6 10" id="KW-0547">Nucleotide-binding</keyword>
<evidence type="ECO:0000256" key="7">
    <source>
        <dbReference type="ARBA" id="ARBA00022840"/>
    </source>
</evidence>
<evidence type="ECO:0000256" key="9">
    <source>
        <dbReference type="ARBA" id="ARBA00023146"/>
    </source>
</evidence>
<keyword evidence="8 10" id="KW-0648">Protein biosynthesis</keyword>
<dbReference type="PANTHER" id="PTHR43311">
    <property type="entry name" value="GLUTAMATE--TRNA LIGASE"/>
    <property type="match status" value="1"/>
</dbReference>
<evidence type="ECO:0000259" key="11">
    <source>
        <dbReference type="Pfam" id="PF00749"/>
    </source>
</evidence>
<organism evidence="13 14">
    <name type="scientific">Riesia pediculicola (strain USDA)</name>
    <dbReference type="NCBI Taxonomy" id="515618"/>
    <lineage>
        <taxon>Bacteria</taxon>
        <taxon>Pseudomonadati</taxon>
        <taxon>Pseudomonadota</taxon>
        <taxon>Gammaproteobacteria</taxon>
        <taxon>Enterobacterales</taxon>
        <taxon>Enterobacteriaceae</taxon>
        <taxon>Candidatus Riesia</taxon>
    </lineage>
</organism>
<evidence type="ECO:0000256" key="2">
    <source>
        <dbReference type="ARBA" id="ARBA00007894"/>
    </source>
</evidence>
<evidence type="ECO:0000256" key="10">
    <source>
        <dbReference type="HAMAP-Rule" id="MF_00022"/>
    </source>
</evidence>
<dbReference type="AlphaFoldDB" id="D4G8S1"/>